<reference evidence="2 3" key="1">
    <citation type="submission" date="2014-02" db="EMBL/GenBank/DDBJ databases">
        <title>The small core and large imbalanced accessory genome model reveals a collaborative survival strategy of Sorangium cellulosum strains in nature.</title>
        <authorList>
            <person name="Han K."/>
            <person name="Peng R."/>
            <person name="Blom J."/>
            <person name="Li Y.-Z."/>
        </authorList>
    </citation>
    <scope>NUCLEOTIDE SEQUENCE [LARGE SCALE GENOMIC DNA]</scope>
    <source>
        <strain evidence="2 3">So0011-07</strain>
    </source>
</reference>
<sequence>MPVIALGAASAVGLGVGIGMTVASRNARSDAESQRAAILSRGPGCVHAPSDVASACGDFEDNTSRAGTFGAGAIVAYAASGALAAGALVYALWPRSATTSSSVGVRPTACLADGETTLGVVGVW</sequence>
<feature type="transmembrane region" description="Helical" evidence="1">
    <location>
        <begin position="69"/>
        <end position="93"/>
    </location>
</feature>
<keyword evidence="1" id="KW-0812">Transmembrane</keyword>
<organism evidence="2 3">
    <name type="scientific">Sorangium cellulosum</name>
    <name type="common">Polyangium cellulosum</name>
    <dbReference type="NCBI Taxonomy" id="56"/>
    <lineage>
        <taxon>Bacteria</taxon>
        <taxon>Pseudomonadati</taxon>
        <taxon>Myxococcota</taxon>
        <taxon>Polyangia</taxon>
        <taxon>Polyangiales</taxon>
        <taxon>Polyangiaceae</taxon>
        <taxon>Sorangium</taxon>
    </lineage>
</organism>
<evidence type="ECO:0000256" key="1">
    <source>
        <dbReference type="SAM" id="Phobius"/>
    </source>
</evidence>
<dbReference type="EMBL" id="JEMB01001423">
    <property type="protein sequence ID" value="KYF87598.1"/>
    <property type="molecule type" value="Genomic_DNA"/>
</dbReference>
<gene>
    <name evidence="2" type="ORF">BE17_41760</name>
</gene>
<dbReference type="Proteomes" id="UP000075635">
    <property type="component" value="Unassembled WGS sequence"/>
</dbReference>
<comment type="caution">
    <text evidence="2">The sequence shown here is derived from an EMBL/GenBank/DDBJ whole genome shotgun (WGS) entry which is preliminary data.</text>
</comment>
<proteinExistence type="predicted"/>
<keyword evidence="1" id="KW-1133">Transmembrane helix</keyword>
<evidence type="ECO:0000313" key="3">
    <source>
        <dbReference type="Proteomes" id="UP000075635"/>
    </source>
</evidence>
<protein>
    <submittedName>
        <fullName evidence="2">Uncharacterized protein</fullName>
    </submittedName>
</protein>
<dbReference type="AlphaFoldDB" id="A0A150S644"/>
<keyword evidence="1" id="KW-0472">Membrane</keyword>
<accession>A0A150S644</accession>
<evidence type="ECO:0000313" key="2">
    <source>
        <dbReference type="EMBL" id="KYF87598.1"/>
    </source>
</evidence>
<name>A0A150S644_SORCE</name>